<gene>
    <name evidence="2" type="ORF">H1191_10830</name>
</gene>
<accession>A0A7W1WRM0</accession>
<sequence>MKWKWLALGCGFLTVSLIVTSCESIRTSFGSYSFIKKLPGAETIETATQQISLQKIKLEPYAQTIDGTLTSPKYNNFSAEGTVQVSGTVGKYEDLGSEFAWIQIDYTGKQQAGLPSSFHYYVPIKQGHFREKIQLFAGKGEYKVTIRMPGASEEEYYYPFASFRVTNENPSVRRDISYSTSAKKAGLVISSPLTGYTVQRKSVALSGRLAEETQAKKVLLQLRKGEKVWKRVIPVKDHQFAESIPLLYGKGVHELQVMVPDEKRSGYYVEGAALYVDNTSSEERTPVEYTGLYHERGVHLTRPIAGGDRAELTYRIAGTIDPDAKFSKETDYMIVQTTKGENKATYFIPVNQYRFDSEIWLRFGAGTYQITVYVPEVTTEQRDYFRFYTVASFQVKSKASSDLRDLLPSRGVQSDHPDIRDLAREITAGKKTNREKAKAIYQYVANVMEYDVEKLRNNSFEWDDSALKSLQKKSGVCQDFAFLSIALLRSLDIPARFVEGESAGQRHAWVEVWTGERWLTMDPTWGAGYITPEGSFVKKYDEKFFDPSPEAFAKTHKRTGVVY</sequence>
<evidence type="ECO:0000313" key="3">
    <source>
        <dbReference type="Proteomes" id="UP000535491"/>
    </source>
</evidence>
<keyword evidence="3" id="KW-1185">Reference proteome</keyword>
<dbReference type="RefSeq" id="WP_181752045.1">
    <property type="nucleotide sequence ID" value="NZ_JACEIQ010000010.1"/>
</dbReference>
<name>A0A7W1WRM0_9BACL</name>
<dbReference type="InterPro" id="IPR002931">
    <property type="entry name" value="Transglutaminase-like"/>
</dbReference>
<dbReference type="Pfam" id="PF01841">
    <property type="entry name" value="Transglut_core"/>
    <property type="match status" value="1"/>
</dbReference>
<dbReference type="Gene3D" id="3.10.620.30">
    <property type="match status" value="1"/>
</dbReference>
<dbReference type="PANTHER" id="PTHR33490">
    <property type="entry name" value="BLR5614 PROTEIN-RELATED"/>
    <property type="match status" value="1"/>
</dbReference>
<dbReference type="SUPFAM" id="SSF54001">
    <property type="entry name" value="Cysteine proteinases"/>
    <property type="match status" value="1"/>
</dbReference>
<evidence type="ECO:0000313" key="2">
    <source>
        <dbReference type="EMBL" id="MBA4494800.1"/>
    </source>
</evidence>
<evidence type="ECO:0000259" key="1">
    <source>
        <dbReference type="SMART" id="SM00460"/>
    </source>
</evidence>
<organism evidence="2 3">
    <name type="scientific">Paenactinomyces guangxiensis</name>
    <dbReference type="NCBI Taxonomy" id="1490290"/>
    <lineage>
        <taxon>Bacteria</taxon>
        <taxon>Bacillati</taxon>
        <taxon>Bacillota</taxon>
        <taxon>Bacilli</taxon>
        <taxon>Bacillales</taxon>
        <taxon>Thermoactinomycetaceae</taxon>
        <taxon>Paenactinomyces</taxon>
    </lineage>
</organism>
<dbReference type="EMBL" id="JACEIQ010000010">
    <property type="protein sequence ID" value="MBA4494800.1"/>
    <property type="molecule type" value="Genomic_DNA"/>
</dbReference>
<dbReference type="PANTHER" id="PTHR33490:SF6">
    <property type="entry name" value="SLL1049 PROTEIN"/>
    <property type="match status" value="1"/>
</dbReference>
<protein>
    <submittedName>
        <fullName evidence="2">Transglutaminase domain-containing protein</fullName>
    </submittedName>
</protein>
<dbReference type="AlphaFoldDB" id="A0A7W1WRM0"/>
<dbReference type="SMART" id="SM00460">
    <property type="entry name" value="TGc"/>
    <property type="match status" value="1"/>
</dbReference>
<dbReference type="InterPro" id="IPR038765">
    <property type="entry name" value="Papain-like_cys_pep_sf"/>
</dbReference>
<comment type="caution">
    <text evidence="2">The sequence shown here is derived from an EMBL/GenBank/DDBJ whole genome shotgun (WGS) entry which is preliminary data.</text>
</comment>
<dbReference type="PROSITE" id="PS51257">
    <property type="entry name" value="PROKAR_LIPOPROTEIN"/>
    <property type="match status" value="1"/>
</dbReference>
<reference evidence="2 3" key="1">
    <citation type="submission" date="2020-07" db="EMBL/GenBank/DDBJ databases">
        <authorList>
            <person name="Feng H."/>
        </authorList>
    </citation>
    <scope>NUCLEOTIDE SEQUENCE [LARGE SCALE GENOMIC DNA]</scope>
    <source>
        <strain evidence="3">s-10</strain>
    </source>
</reference>
<proteinExistence type="predicted"/>
<feature type="domain" description="Transglutaminase-like" evidence="1">
    <location>
        <begin position="469"/>
        <end position="525"/>
    </location>
</feature>
<dbReference type="Proteomes" id="UP000535491">
    <property type="component" value="Unassembled WGS sequence"/>
</dbReference>